<dbReference type="Gene3D" id="1.20.1080.10">
    <property type="entry name" value="Glycerol uptake facilitator protein"/>
    <property type="match status" value="1"/>
</dbReference>
<dbReference type="PANTHER" id="PTHR19139:SF199">
    <property type="entry name" value="MIP17260P"/>
    <property type="match status" value="1"/>
</dbReference>
<dbReference type="SUPFAM" id="SSF81338">
    <property type="entry name" value="Aquaporin-like"/>
    <property type="match status" value="1"/>
</dbReference>
<dbReference type="PRINTS" id="PR00783">
    <property type="entry name" value="MINTRINSICP"/>
</dbReference>
<feature type="transmembrane region" description="Helical" evidence="9">
    <location>
        <begin position="265"/>
        <end position="286"/>
    </location>
</feature>
<organism evidence="10 11">
    <name type="scientific">Acetobacter aceti</name>
    <dbReference type="NCBI Taxonomy" id="435"/>
    <lineage>
        <taxon>Bacteria</taxon>
        <taxon>Pseudomonadati</taxon>
        <taxon>Pseudomonadota</taxon>
        <taxon>Alphaproteobacteria</taxon>
        <taxon>Acetobacterales</taxon>
        <taxon>Acetobacteraceae</taxon>
        <taxon>Acetobacter</taxon>
        <taxon>Acetobacter subgen. Acetobacter</taxon>
    </lineage>
</organism>
<keyword evidence="6 9" id="KW-1133">Transmembrane helix</keyword>
<keyword evidence="4" id="KW-1003">Cell membrane</keyword>
<dbReference type="AlphaFoldDB" id="A0A6S6PPJ1"/>
<dbReference type="GO" id="GO:0005886">
    <property type="term" value="C:plasma membrane"/>
    <property type="evidence" value="ECO:0007669"/>
    <property type="project" value="UniProtKB-SubCell"/>
</dbReference>
<dbReference type="PROSITE" id="PS00221">
    <property type="entry name" value="MIP"/>
    <property type="match status" value="1"/>
</dbReference>
<feature type="transmembrane region" description="Helical" evidence="9">
    <location>
        <begin position="143"/>
        <end position="176"/>
    </location>
</feature>
<sequence length="357" mass="39394">MAQDEKKHKDWHAHLPHLHLPHFHLPHVKLPPIHWPHFHIHFHDRPLAGEPHPERPFHWRLYMCELVATAVLMVIGLACVIVLSAPGTFLGEMLSAYPALQAALCGLCFGLAGTAAAMTPFGKVSGAHLNPSVTLAFLLSKKIVWIDALGYIISQIIGAVLGTTVVYCMGYLASSWKIDAFVTHYGATTPYTGLSIWYALGSETLVTGLLIATLYWLAAHPRHKWITPWIGGIFFFVMNPLTAWISGNSANFARTFGPDLYAGNWSGLWVYLLGPFVGSSLAVIAIKADILGKLHLGEARLVNFGHHGRVPHMEDPHFVHAAPEHYEEYKQHLEAVQKIQKETGDGSKKVAEAGINQ</sequence>
<dbReference type="InterPro" id="IPR000425">
    <property type="entry name" value="MIP"/>
</dbReference>
<dbReference type="InterPro" id="IPR034294">
    <property type="entry name" value="Aquaporin_transptr"/>
</dbReference>
<evidence type="ECO:0000256" key="6">
    <source>
        <dbReference type="ARBA" id="ARBA00022989"/>
    </source>
</evidence>
<comment type="subcellular location">
    <subcellularLocation>
        <location evidence="1">Cell membrane</location>
        <topology evidence="1">Multi-pass membrane protein</topology>
    </subcellularLocation>
</comment>
<feature type="transmembrane region" description="Helical" evidence="9">
    <location>
        <begin position="196"/>
        <end position="218"/>
    </location>
</feature>
<evidence type="ECO:0000256" key="8">
    <source>
        <dbReference type="RuleBase" id="RU000477"/>
    </source>
</evidence>
<dbReference type="InterPro" id="IPR022357">
    <property type="entry name" value="MIP_CS"/>
</dbReference>
<evidence type="ECO:0000313" key="11">
    <source>
        <dbReference type="Proteomes" id="UP000515220"/>
    </source>
</evidence>
<evidence type="ECO:0000256" key="1">
    <source>
        <dbReference type="ARBA" id="ARBA00004651"/>
    </source>
</evidence>
<evidence type="ECO:0000256" key="4">
    <source>
        <dbReference type="ARBA" id="ARBA00022475"/>
    </source>
</evidence>
<feature type="transmembrane region" description="Helical" evidence="9">
    <location>
        <begin position="66"/>
        <end position="87"/>
    </location>
</feature>
<keyword evidence="7 9" id="KW-0472">Membrane</keyword>
<dbReference type="EMBL" id="AP023326">
    <property type="protein sequence ID" value="BCI66592.1"/>
    <property type="molecule type" value="Genomic_DNA"/>
</dbReference>
<dbReference type="Proteomes" id="UP000515220">
    <property type="component" value="Chromosome"/>
</dbReference>
<accession>A0A6S6PPJ1</accession>
<feature type="transmembrane region" description="Helical" evidence="9">
    <location>
        <begin position="99"/>
        <end position="122"/>
    </location>
</feature>
<dbReference type="Pfam" id="PF00230">
    <property type="entry name" value="MIP"/>
    <property type="match status" value="1"/>
</dbReference>
<dbReference type="GO" id="GO:0015250">
    <property type="term" value="F:water channel activity"/>
    <property type="evidence" value="ECO:0007669"/>
    <property type="project" value="TreeGrafter"/>
</dbReference>
<evidence type="ECO:0000256" key="3">
    <source>
        <dbReference type="ARBA" id="ARBA00022448"/>
    </source>
</evidence>
<dbReference type="InterPro" id="IPR023271">
    <property type="entry name" value="Aquaporin-like"/>
</dbReference>
<keyword evidence="3 8" id="KW-0813">Transport</keyword>
<proteinExistence type="inferred from homology"/>
<evidence type="ECO:0000313" key="10">
    <source>
        <dbReference type="EMBL" id="BCI66592.1"/>
    </source>
</evidence>
<reference evidence="10 11" key="1">
    <citation type="submission" date="2020-07" db="EMBL/GenBank/DDBJ databases">
        <title>Complete Genome Sequence of an acetic acid bacterium, Acetobacter aceti JCM20276.</title>
        <authorList>
            <person name="Hirose Y."/>
            <person name="Mihara H."/>
        </authorList>
    </citation>
    <scope>NUCLEOTIDE SEQUENCE [LARGE SCALE GENOMIC DNA]</scope>
    <source>
        <strain evidence="10 11">JCM20276</strain>
    </source>
</reference>
<evidence type="ECO:0000256" key="2">
    <source>
        <dbReference type="ARBA" id="ARBA00006175"/>
    </source>
</evidence>
<gene>
    <name evidence="10" type="ORF">AAJCM20276_12160</name>
</gene>
<evidence type="ECO:0000256" key="9">
    <source>
        <dbReference type="SAM" id="Phobius"/>
    </source>
</evidence>
<evidence type="ECO:0000256" key="7">
    <source>
        <dbReference type="ARBA" id="ARBA00023136"/>
    </source>
</evidence>
<dbReference type="PANTHER" id="PTHR19139">
    <property type="entry name" value="AQUAPORIN TRANSPORTER"/>
    <property type="match status" value="1"/>
</dbReference>
<comment type="similarity">
    <text evidence="2 8">Belongs to the MIP/aquaporin (TC 1.A.8) family.</text>
</comment>
<protein>
    <recommendedName>
        <fullName evidence="12">Porin</fullName>
    </recommendedName>
</protein>
<keyword evidence="5 8" id="KW-0812">Transmembrane</keyword>
<name>A0A6S6PPJ1_ACEAC</name>
<evidence type="ECO:0000256" key="5">
    <source>
        <dbReference type="ARBA" id="ARBA00022692"/>
    </source>
</evidence>
<feature type="transmembrane region" description="Helical" evidence="9">
    <location>
        <begin position="225"/>
        <end position="245"/>
    </location>
</feature>
<evidence type="ECO:0008006" key="12">
    <source>
        <dbReference type="Google" id="ProtNLM"/>
    </source>
</evidence>